<dbReference type="EMBL" id="CP120682">
    <property type="protein sequence ID" value="WKN37855.1"/>
    <property type="molecule type" value="Genomic_DNA"/>
</dbReference>
<evidence type="ECO:0000256" key="15">
    <source>
        <dbReference type="ARBA" id="ARBA00023268"/>
    </source>
</evidence>
<sequence>MEPSTLSEYRNRIDQIDDQLLSLLNERMKVVKQVGELKRSTNSIIYRPEREKAILDRLKDRNQGLLNEPAIDAIFLEIFAVSRNIELPERIAYLGPSGSFSHQAAESRFGAMSDYMAIGSIQTIFDVVNSGMARFGVVPIENNQEGMVPETADCLAEYDVHIVAEIPMSVHFAFASQIDQLSHIQKIYSKDIAFRQCRKFLTEVLNKDDVELIPVESTSKAARLAKQEPNSAAICSKIAAQEFQLPMLFENIEDSADNQTRFFIISKDFENQQSSDDKTSVLVKLPHSDEPGSLANFLQAFNRENINMTKIESRPAKQGKSFSYQFFIDFEGHWKDENVQQIVSEYDKEIKWLGSYVRLC</sequence>
<evidence type="ECO:0000256" key="3">
    <source>
        <dbReference type="ARBA" id="ARBA00004496"/>
    </source>
</evidence>
<reference evidence="23" key="2">
    <citation type="journal article" date="2024" name="Antonie Van Leeuwenhoek">
        <title>Roseihalotalea indica gen. nov., sp. nov., a halophilic Bacteroidetes from mesopelagic Southwest Indian Ocean with higher carbohydrate metabolic potential.</title>
        <authorList>
            <person name="Chen B."/>
            <person name="Zhang M."/>
            <person name="Lin D."/>
            <person name="Ye J."/>
            <person name="Tang K."/>
        </authorList>
    </citation>
    <scope>NUCLEOTIDE SEQUENCE</scope>
    <source>
        <strain evidence="23">TK19036</strain>
    </source>
</reference>
<evidence type="ECO:0000256" key="9">
    <source>
        <dbReference type="ARBA" id="ARBA00022490"/>
    </source>
</evidence>
<keyword evidence="10" id="KW-0028">Amino-acid biosynthesis</keyword>
<dbReference type="GO" id="GO:0009094">
    <property type="term" value="P:L-phenylalanine biosynthetic process"/>
    <property type="evidence" value="ECO:0007669"/>
    <property type="project" value="UniProtKB-KW"/>
</dbReference>
<dbReference type="Gene3D" id="3.30.70.260">
    <property type="match status" value="1"/>
</dbReference>
<evidence type="ECO:0000256" key="2">
    <source>
        <dbReference type="ARBA" id="ARBA00002364"/>
    </source>
</evidence>
<keyword evidence="15" id="KW-0511">Multifunctional enzyme</keyword>
<evidence type="ECO:0000256" key="13">
    <source>
        <dbReference type="ARBA" id="ARBA00023235"/>
    </source>
</evidence>
<evidence type="ECO:0000256" key="6">
    <source>
        <dbReference type="ARBA" id="ARBA00012404"/>
    </source>
</evidence>
<accession>A0AA49JH91</accession>
<dbReference type="SMART" id="SM00830">
    <property type="entry name" value="CM_2"/>
    <property type="match status" value="1"/>
</dbReference>
<dbReference type="CDD" id="cd04905">
    <property type="entry name" value="ACT_CM-PDT"/>
    <property type="match status" value="1"/>
</dbReference>
<evidence type="ECO:0000256" key="11">
    <source>
        <dbReference type="ARBA" id="ARBA00023141"/>
    </source>
</evidence>
<comment type="function">
    <text evidence="2">Catalyzes the Claisen rearrangement of chorismate to prephenate and the decarboxylation/dehydration of prephenate to phenylpyruvate.</text>
</comment>
<name>A0AA49JH91_9BACT</name>
<evidence type="ECO:0000256" key="1">
    <source>
        <dbReference type="ARBA" id="ARBA00000824"/>
    </source>
</evidence>
<dbReference type="EC" id="5.4.99.5" evidence="6"/>
<dbReference type="InterPro" id="IPR001086">
    <property type="entry name" value="Preph_deHydtase"/>
</dbReference>
<organism evidence="23">
    <name type="scientific">Roseihalotalea indica</name>
    <dbReference type="NCBI Taxonomy" id="2867963"/>
    <lineage>
        <taxon>Bacteria</taxon>
        <taxon>Pseudomonadati</taxon>
        <taxon>Bacteroidota</taxon>
        <taxon>Cytophagia</taxon>
        <taxon>Cytophagales</taxon>
        <taxon>Catalimonadaceae</taxon>
        <taxon>Roseihalotalea</taxon>
    </lineage>
</organism>
<evidence type="ECO:0000256" key="5">
    <source>
        <dbReference type="ARBA" id="ARBA00004817"/>
    </source>
</evidence>
<feature type="domain" description="Prephenate dehydratase" evidence="21">
    <location>
        <begin position="90"/>
        <end position="267"/>
    </location>
</feature>
<dbReference type="GO" id="GO:0004106">
    <property type="term" value="F:chorismate mutase activity"/>
    <property type="evidence" value="ECO:0007669"/>
    <property type="project" value="UniProtKB-EC"/>
</dbReference>
<dbReference type="PROSITE" id="PS51171">
    <property type="entry name" value="PREPHENATE_DEHYDR_3"/>
    <property type="match status" value="1"/>
</dbReference>
<dbReference type="EC" id="4.2.1.51" evidence="7"/>
<dbReference type="Gene3D" id="3.40.190.10">
    <property type="entry name" value="Periplasmic binding protein-like II"/>
    <property type="match status" value="2"/>
</dbReference>
<comment type="catalytic activity">
    <reaction evidence="18">
        <text>prephenate + H(+) = 3-phenylpyruvate + CO2 + H2O</text>
        <dbReference type="Rhea" id="RHEA:21648"/>
        <dbReference type="ChEBI" id="CHEBI:15377"/>
        <dbReference type="ChEBI" id="CHEBI:15378"/>
        <dbReference type="ChEBI" id="CHEBI:16526"/>
        <dbReference type="ChEBI" id="CHEBI:18005"/>
        <dbReference type="ChEBI" id="CHEBI:29934"/>
        <dbReference type="EC" id="4.2.1.51"/>
    </reaction>
</comment>
<dbReference type="GO" id="GO:0046417">
    <property type="term" value="P:chorismate metabolic process"/>
    <property type="evidence" value="ECO:0007669"/>
    <property type="project" value="InterPro"/>
</dbReference>
<dbReference type="InterPro" id="IPR008242">
    <property type="entry name" value="Chor_mutase/pphenate_deHydtase"/>
</dbReference>
<evidence type="ECO:0000256" key="10">
    <source>
        <dbReference type="ARBA" id="ARBA00022605"/>
    </source>
</evidence>
<dbReference type="GO" id="GO:0004664">
    <property type="term" value="F:prephenate dehydratase activity"/>
    <property type="evidence" value="ECO:0007669"/>
    <property type="project" value="UniProtKB-EC"/>
</dbReference>
<dbReference type="InterPro" id="IPR018528">
    <property type="entry name" value="Preph_deHydtase_CS"/>
</dbReference>
<feature type="domain" description="ACT" evidence="22">
    <location>
        <begin position="282"/>
        <end position="360"/>
    </location>
</feature>
<proteinExistence type="predicted"/>
<dbReference type="Pfam" id="PF00800">
    <property type="entry name" value="PDT"/>
    <property type="match status" value="1"/>
</dbReference>
<dbReference type="NCBIfam" id="TIGR01807">
    <property type="entry name" value="CM_P2"/>
    <property type="match status" value="1"/>
</dbReference>
<evidence type="ECO:0000256" key="8">
    <source>
        <dbReference type="ARBA" id="ARBA00014401"/>
    </source>
</evidence>
<keyword evidence="9" id="KW-0963">Cytoplasm</keyword>
<keyword evidence="11" id="KW-0057">Aromatic amino acid biosynthesis</keyword>
<evidence type="ECO:0000256" key="4">
    <source>
        <dbReference type="ARBA" id="ARBA00004741"/>
    </source>
</evidence>
<evidence type="ECO:0000256" key="16">
    <source>
        <dbReference type="ARBA" id="ARBA00031175"/>
    </source>
</evidence>
<dbReference type="InterPro" id="IPR002701">
    <property type="entry name" value="CM_II_prokaryot"/>
</dbReference>
<reference evidence="23" key="1">
    <citation type="journal article" date="2023" name="Comput. Struct. Biotechnol. J.">
        <title>Discovery of a novel marine Bacteroidetes with a rich repertoire of carbohydrate-active enzymes.</title>
        <authorList>
            <person name="Chen B."/>
            <person name="Liu G."/>
            <person name="Chen Q."/>
            <person name="Wang H."/>
            <person name="Liu L."/>
            <person name="Tang K."/>
        </authorList>
    </citation>
    <scope>NUCLEOTIDE SEQUENCE</scope>
    <source>
        <strain evidence="23">TK19036</strain>
    </source>
</reference>
<evidence type="ECO:0000259" key="21">
    <source>
        <dbReference type="PROSITE" id="PS51171"/>
    </source>
</evidence>
<dbReference type="AlphaFoldDB" id="A0AA49JH91"/>
<keyword evidence="13" id="KW-0413">Isomerase</keyword>
<keyword evidence="12" id="KW-0584">Phenylalanine biosynthesis</keyword>
<dbReference type="Pfam" id="PF01817">
    <property type="entry name" value="CM_2"/>
    <property type="match status" value="1"/>
</dbReference>
<evidence type="ECO:0000256" key="17">
    <source>
        <dbReference type="ARBA" id="ARBA00031520"/>
    </source>
</evidence>
<dbReference type="PROSITE" id="PS51671">
    <property type="entry name" value="ACT"/>
    <property type="match status" value="1"/>
</dbReference>
<dbReference type="SUPFAM" id="SSF55021">
    <property type="entry name" value="ACT-like"/>
    <property type="match status" value="1"/>
</dbReference>
<dbReference type="CDD" id="cd13630">
    <property type="entry name" value="PBP2_PDT_1"/>
    <property type="match status" value="1"/>
</dbReference>
<keyword evidence="14 23" id="KW-0456">Lyase</keyword>
<dbReference type="InterPro" id="IPR002912">
    <property type="entry name" value="ACT_dom"/>
</dbReference>
<dbReference type="InterPro" id="IPR010957">
    <property type="entry name" value="G/b/e-P-prot_chorismate_mutase"/>
</dbReference>
<dbReference type="Gene3D" id="1.20.59.10">
    <property type="entry name" value="Chorismate mutase"/>
    <property type="match status" value="1"/>
</dbReference>
<feature type="site" description="Essential for prephenate dehydratase activity" evidence="19">
    <location>
        <position position="260"/>
    </location>
</feature>
<evidence type="ECO:0000256" key="12">
    <source>
        <dbReference type="ARBA" id="ARBA00023222"/>
    </source>
</evidence>
<comment type="catalytic activity">
    <reaction evidence="1">
        <text>chorismate = prephenate</text>
        <dbReference type="Rhea" id="RHEA:13897"/>
        <dbReference type="ChEBI" id="CHEBI:29748"/>
        <dbReference type="ChEBI" id="CHEBI:29934"/>
        <dbReference type="EC" id="5.4.99.5"/>
    </reaction>
</comment>
<protein>
    <recommendedName>
        <fullName evidence="8">Bifunctional chorismate mutase/prephenate dehydratase</fullName>
        <ecNumber evidence="7">4.2.1.51</ecNumber>
        <ecNumber evidence="6">5.4.99.5</ecNumber>
    </recommendedName>
    <alternativeName>
        <fullName evidence="17">Chorismate mutase-prephenate dehydratase</fullName>
    </alternativeName>
    <alternativeName>
        <fullName evidence="16">p-protein</fullName>
    </alternativeName>
</protein>
<dbReference type="GO" id="GO:0005737">
    <property type="term" value="C:cytoplasm"/>
    <property type="evidence" value="ECO:0007669"/>
    <property type="project" value="UniProtKB-SubCell"/>
</dbReference>
<dbReference type="InterPro" id="IPR045865">
    <property type="entry name" value="ACT-like_dom_sf"/>
</dbReference>
<dbReference type="PANTHER" id="PTHR21022:SF19">
    <property type="entry name" value="PREPHENATE DEHYDRATASE-RELATED"/>
    <property type="match status" value="1"/>
</dbReference>
<dbReference type="InterPro" id="IPR036979">
    <property type="entry name" value="CM_dom_sf"/>
</dbReference>
<evidence type="ECO:0000256" key="7">
    <source>
        <dbReference type="ARBA" id="ARBA00013147"/>
    </source>
</evidence>
<evidence type="ECO:0000256" key="19">
    <source>
        <dbReference type="PIRSR" id="PIRSR001500-2"/>
    </source>
</evidence>
<comment type="subcellular location">
    <subcellularLocation>
        <location evidence="3">Cytoplasm</location>
    </subcellularLocation>
</comment>
<evidence type="ECO:0000259" key="22">
    <source>
        <dbReference type="PROSITE" id="PS51671"/>
    </source>
</evidence>
<comment type="pathway">
    <text evidence="5">Metabolic intermediate biosynthesis; prephenate biosynthesis; prephenate from chorismate: step 1/1.</text>
</comment>
<dbReference type="InterPro" id="IPR036263">
    <property type="entry name" value="Chorismate_II_sf"/>
</dbReference>
<dbReference type="NCBIfam" id="NF008865">
    <property type="entry name" value="PRK11898.1"/>
    <property type="match status" value="1"/>
</dbReference>
<dbReference type="PROSITE" id="PS51168">
    <property type="entry name" value="CHORISMATE_MUT_2"/>
    <property type="match status" value="1"/>
</dbReference>
<evidence type="ECO:0000313" key="23">
    <source>
        <dbReference type="EMBL" id="WKN37855.1"/>
    </source>
</evidence>
<feature type="domain" description="Chorismate mutase" evidence="20">
    <location>
        <begin position="1"/>
        <end position="90"/>
    </location>
</feature>
<dbReference type="PROSITE" id="PS00858">
    <property type="entry name" value="PREPHENATE_DEHYDR_2"/>
    <property type="match status" value="1"/>
</dbReference>
<dbReference type="PANTHER" id="PTHR21022">
    <property type="entry name" value="PREPHENATE DEHYDRATASE P PROTEIN"/>
    <property type="match status" value="1"/>
</dbReference>
<evidence type="ECO:0000256" key="14">
    <source>
        <dbReference type="ARBA" id="ARBA00023239"/>
    </source>
</evidence>
<comment type="pathway">
    <text evidence="4">Amino-acid biosynthesis; L-phenylalanine biosynthesis; phenylpyruvate from prephenate: step 1/1.</text>
</comment>
<evidence type="ECO:0000256" key="18">
    <source>
        <dbReference type="ARBA" id="ARBA00047848"/>
    </source>
</evidence>
<dbReference type="SUPFAM" id="SSF48600">
    <property type="entry name" value="Chorismate mutase II"/>
    <property type="match status" value="1"/>
</dbReference>
<dbReference type="SUPFAM" id="SSF53850">
    <property type="entry name" value="Periplasmic binding protein-like II"/>
    <property type="match status" value="1"/>
</dbReference>
<evidence type="ECO:0000259" key="20">
    <source>
        <dbReference type="PROSITE" id="PS51168"/>
    </source>
</evidence>
<gene>
    <name evidence="23" type="primary">pheA</name>
    <name evidence="23" type="ORF">K4G66_03925</name>
</gene>
<dbReference type="PIRSF" id="PIRSF001500">
    <property type="entry name" value="Chor_mut_pdt_Ppr"/>
    <property type="match status" value="1"/>
</dbReference>